<reference evidence="4 5" key="1">
    <citation type="submission" date="2022-05" db="EMBL/GenBank/DDBJ databases">
        <title>S8-45 Sphingomonas ultraviolaceadurans.</title>
        <authorList>
            <person name="Liu Y."/>
        </authorList>
    </citation>
    <scope>NUCLEOTIDE SEQUENCE [LARGE SCALE GENOMIC DNA]</scope>
    <source>
        <strain evidence="4 5">S8-45</strain>
    </source>
</reference>
<dbReference type="Gene3D" id="3.50.50.60">
    <property type="entry name" value="FAD/NAD(P)-binding domain"/>
    <property type="match status" value="2"/>
</dbReference>
<dbReference type="Gene3D" id="3.30.9.10">
    <property type="entry name" value="D-Amino Acid Oxidase, subunit A, domain 2"/>
    <property type="match status" value="1"/>
</dbReference>
<feature type="domain" description="FAD dependent oxidoreductase" evidence="3">
    <location>
        <begin position="4"/>
        <end position="396"/>
    </location>
</feature>
<dbReference type="RefSeq" id="WP_249454160.1">
    <property type="nucleotide sequence ID" value="NZ_CP097253.1"/>
</dbReference>
<keyword evidence="2" id="KW-0560">Oxidoreductase</keyword>
<dbReference type="PANTHER" id="PTHR13847">
    <property type="entry name" value="SARCOSINE DEHYDROGENASE-RELATED"/>
    <property type="match status" value="1"/>
</dbReference>
<evidence type="ECO:0000256" key="2">
    <source>
        <dbReference type="ARBA" id="ARBA00023002"/>
    </source>
</evidence>
<dbReference type="InterPro" id="IPR006076">
    <property type="entry name" value="FAD-dep_OxRdtase"/>
</dbReference>
<dbReference type="SUPFAM" id="SSF51905">
    <property type="entry name" value="FAD/NAD(P)-binding domain"/>
    <property type="match status" value="1"/>
</dbReference>
<protein>
    <submittedName>
        <fullName evidence="4">FAD-dependent oxidoreductase</fullName>
    </submittedName>
</protein>
<dbReference type="PANTHER" id="PTHR13847:SF280">
    <property type="entry name" value="D-AMINO ACID DEHYDROGENASE"/>
    <property type="match status" value="1"/>
</dbReference>
<keyword evidence="5" id="KW-1185">Reference proteome</keyword>
<gene>
    <name evidence="4" type="ORF">M1K48_07920</name>
</gene>
<dbReference type="Pfam" id="PF01266">
    <property type="entry name" value="DAO"/>
    <property type="match status" value="1"/>
</dbReference>
<evidence type="ECO:0000259" key="3">
    <source>
        <dbReference type="Pfam" id="PF01266"/>
    </source>
</evidence>
<proteinExistence type="inferred from homology"/>
<organism evidence="4 5">
    <name type="scientific">Sphingomonas glaciei</name>
    <dbReference type="NCBI Taxonomy" id="2938948"/>
    <lineage>
        <taxon>Bacteria</taxon>
        <taxon>Pseudomonadati</taxon>
        <taxon>Pseudomonadota</taxon>
        <taxon>Alphaproteobacteria</taxon>
        <taxon>Sphingomonadales</taxon>
        <taxon>Sphingomonadaceae</taxon>
        <taxon>Sphingomonas</taxon>
    </lineage>
</organism>
<evidence type="ECO:0000313" key="4">
    <source>
        <dbReference type="EMBL" id="UUR06886.1"/>
    </source>
</evidence>
<dbReference type="SUPFAM" id="SSF54373">
    <property type="entry name" value="FAD-linked reductases, C-terminal domain"/>
    <property type="match status" value="1"/>
</dbReference>
<evidence type="ECO:0000313" key="5">
    <source>
        <dbReference type="Proteomes" id="UP000831921"/>
    </source>
</evidence>
<sequence>MTKDVLVLGAGVVGVATAEALMRRGLSVTLVDRSAEAGNGASFANGGQLSYSYTDALSSPSLLKRLPGILAATDPAFRVAVRFDPAYLRWCLAFFRNGSAGRFAANSLAGLEMALRSRALMEELLDRYPLEFAHAVPGKLLLHEDADGFRAAAAHAEAKRRAGIEVRALTPAEAVGVEPALEGIRSRLAGGIFAPGDAVGDPHLFCTALTERLTGEGLETRFGAAVEGIEQGPGSAVRLAGGERLEARHLVVAAGPQAAALLRPLGWRVPIVPVRGHSLTLAPGRQAPRVSITDVARKLVFCRLGERMRIAGLADVGFSDAAVDPLRLQALAEAARDSLPEAADYEGPRAGWAGLRPVTPDSLPIVARRGAITVNIGHGGLGWTYALATAERAAALVVGEG</sequence>
<dbReference type="EMBL" id="CP097253">
    <property type="protein sequence ID" value="UUR06886.1"/>
    <property type="molecule type" value="Genomic_DNA"/>
</dbReference>
<evidence type="ECO:0000256" key="1">
    <source>
        <dbReference type="ARBA" id="ARBA00009410"/>
    </source>
</evidence>
<name>A0ABY5MWY0_9SPHN</name>
<dbReference type="Proteomes" id="UP000831921">
    <property type="component" value="Chromosome"/>
</dbReference>
<accession>A0ABY5MWY0</accession>
<dbReference type="InterPro" id="IPR036188">
    <property type="entry name" value="FAD/NAD-bd_sf"/>
</dbReference>
<comment type="similarity">
    <text evidence="1">Belongs to the DadA oxidoreductase family.</text>
</comment>